<dbReference type="SUPFAM" id="SSF82185">
    <property type="entry name" value="Histone H3 K4-specific methyltransferase SET7/9 N-terminal domain"/>
    <property type="match status" value="1"/>
</dbReference>
<evidence type="ECO:0000256" key="3">
    <source>
        <dbReference type="ARBA" id="ARBA00022448"/>
    </source>
</evidence>
<dbReference type="Gene3D" id="3.90.930.1">
    <property type="match status" value="1"/>
</dbReference>
<proteinExistence type="inferred from homology"/>
<name>A0ABW2U6V4_9BACT</name>
<keyword evidence="7" id="KW-0653">Protein transport</keyword>
<dbReference type="PANTHER" id="PTHR33446:SF2">
    <property type="entry name" value="PROTEIN TONB"/>
    <property type="match status" value="1"/>
</dbReference>
<keyword evidence="12" id="KW-1185">Reference proteome</keyword>
<dbReference type="PROSITE" id="PS52015">
    <property type="entry name" value="TONB_CTD"/>
    <property type="match status" value="1"/>
</dbReference>
<dbReference type="Gene3D" id="3.30.1150.10">
    <property type="match status" value="1"/>
</dbReference>
<dbReference type="PANTHER" id="PTHR33446">
    <property type="entry name" value="PROTEIN TONB-RELATED"/>
    <property type="match status" value="1"/>
</dbReference>
<dbReference type="Pfam" id="PF03544">
    <property type="entry name" value="TonB_C"/>
    <property type="match status" value="1"/>
</dbReference>
<evidence type="ECO:0000256" key="6">
    <source>
        <dbReference type="ARBA" id="ARBA00022692"/>
    </source>
</evidence>
<gene>
    <name evidence="11" type="ORF">ACFQT0_16555</name>
</gene>
<keyword evidence="8" id="KW-1133">Transmembrane helix</keyword>
<dbReference type="RefSeq" id="WP_380204338.1">
    <property type="nucleotide sequence ID" value="NZ_JBHTEK010000001.1"/>
</dbReference>
<dbReference type="InterPro" id="IPR051045">
    <property type="entry name" value="TonB-dependent_transducer"/>
</dbReference>
<keyword evidence="6" id="KW-0812">Transmembrane</keyword>
<dbReference type="Pfam" id="PF07661">
    <property type="entry name" value="MORN_2"/>
    <property type="match status" value="2"/>
</dbReference>
<evidence type="ECO:0000259" key="10">
    <source>
        <dbReference type="PROSITE" id="PS52015"/>
    </source>
</evidence>
<keyword evidence="5" id="KW-0997">Cell inner membrane</keyword>
<keyword evidence="4" id="KW-1003">Cell membrane</keyword>
<evidence type="ECO:0000256" key="8">
    <source>
        <dbReference type="ARBA" id="ARBA00022989"/>
    </source>
</evidence>
<comment type="caution">
    <text evidence="11">The sequence shown here is derived from an EMBL/GenBank/DDBJ whole genome shotgun (WGS) entry which is preliminary data.</text>
</comment>
<comment type="similarity">
    <text evidence="2">Belongs to the TonB family.</text>
</comment>
<sequence>MNKRYFLGFLLGGLGVEPAAAQQVIPPSKTEYIDSTGAVLPSEIGAWSRRETTYTDSVGGVVRSYARSGKLRSSWSYEHIRKQIAHGTVEMWFDNGQLSYHSEFAHNQQVGEFRVYYANGQLKRRQIMDAAHAGTGECFLENGQPTAFFEYEVMPVYSDGDGSFRAVVNAVMRNVKYPKDALKARAEGRVFVSFVVTDKGEVAKIKVVKGVFPSLDTAAVWAVQQLKPFTPGKQDGQPVQVSFTVPITFRIQ</sequence>
<dbReference type="InterPro" id="IPR037682">
    <property type="entry name" value="TonB_C"/>
</dbReference>
<evidence type="ECO:0000256" key="5">
    <source>
        <dbReference type="ARBA" id="ARBA00022519"/>
    </source>
</evidence>
<accession>A0ABW2U6V4</accession>
<dbReference type="EMBL" id="JBHTEK010000001">
    <property type="protein sequence ID" value="MFC7668799.1"/>
    <property type="molecule type" value="Genomic_DNA"/>
</dbReference>
<dbReference type="InterPro" id="IPR011652">
    <property type="entry name" value="MORN_2"/>
</dbReference>
<organism evidence="11 12">
    <name type="scientific">Hymenobacter humi</name>
    <dbReference type="NCBI Taxonomy" id="1411620"/>
    <lineage>
        <taxon>Bacteria</taxon>
        <taxon>Pseudomonadati</taxon>
        <taxon>Bacteroidota</taxon>
        <taxon>Cytophagia</taxon>
        <taxon>Cytophagales</taxon>
        <taxon>Hymenobacteraceae</taxon>
        <taxon>Hymenobacter</taxon>
    </lineage>
</organism>
<evidence type="ECO:0000256" key="1">
    <source>
        <dbReference type="ARBA" id="ARBA00004383"/>
    </source>
</evidence>
<dbReference type="Proteomes" id="UP001596513">
    <property type="component" value="Unassembled WGS sequence"/>
</dbReference>
<evidence type="ECO:0000256" key="2">
    <source>
        <dbReference type="ARBA" id="ARBA00006555"/>
    </source>
</evidence>
<evidence type="ECO:0000313" key="11">
    <source>
        <dbReference type="EMBL" id="MFC7668799.1"/>
    </source>
</evidence>
<keyword evidence="3" id="KW-0813">Transport</keyword>
<evidence type="ECO:0000256" key="4">
    <source>
        <dbReference type="ARBA" id="ARBA00022475"/>
    </source>
</evidence>
<keyword evidence="9" id="KW-0472">Membrane</keyword>
<evidence type="ECO:0000256" key="7">
    <source>
        <dbReference type="ARBA" id="ARBA00022927"/>
    </source>
</evidence>
<evidence type="ECO:0000256" key="9">
    <source>
        <dbReference type="ARBA" id="ARBA00023136"/>
    </source>
</evidence>
<protein>
    <submittedName>
        <fullName evidence="11">TonB family protein</fullName>
    </submittedName>
</protein>
<feature type="domain" description="TonB C-terminal" evidence="10">
    <location>
        <begin position="162"/>
        <end position="252"/>
    </location>
</feature>
<dbReference type="InterPro" id="IPR006260">
    <property type="entry name" value="TonB/TolA_C"/>
</dbReference>
<comment type="subcellular location">
    <subcellularLocation>
        <location evidence="1">Cell inner membrane</location>
        <topology evidence="1">Single-pass membrane protein</topology>
        <orientation evidence="1">Periplasmic side</orientation>
    </subcellularLocation>
</comment>
<dbReference type="NCBIfam" id="TIGR01352">
    <property type="entry name" value="tonB_Cterm"/>
    <property type="match status" value="1"/>
</dbReference>
<dbReference type="SUPFAM" id="SSF74653">
    <property type="entry name" value="TolA/TonB C-terminal domain"/>
    <property type="match status" value="1"/>
</dbReference>
<evidence type="ECO:0000313" key="12">
    <source>
        <dbReference type="Proteomes" id="UP001596513"/>
    </source>
</evidence>
<reference evidence="12" key="1">
    <citation type="journal article" date="2019" name="Int. J. Syst. Evol. Microbiol.">
        <title>The Global Catalogue of Microorganisms (GCM) 10K type strain sequencing project: providing services to taxonomists for standard genome sequencing and annotation.</title>
        <authorList>
            <consortium name="The Broad Institute Genomics Platform"/>
            <consortium name="The Broad Institute Genome Sequencing Center for Infectious Disease"/>
            <person name="Wu L."/>
            <person name="Ma J."/>
        </authorList>
    </citation>
    <scope>NUCLEOTIDE SEQUENCE [LARGE SCALE GENOMIC DNA]</scope>
    <source>
        <strain evidence="12">JCM 19635</strain>
    </source>
</reference>